<evidence type="ECO:0000313" key="2">
    <source>
        <dbReference type="EMBL" id="CAL4106088.1"/>
    </source>
</evidence>
<reference evidence="2 3" key="1">
    <citation type="submission" date="2024-05" db="EMBL/GenBank/DDBJ databases">
        <authorList>
            <person name="Wallberg A."/>
        </authorList>
    </citation>
    <scope>NUCLEOTIDE SEQUENCE [LARGE SCALE GENOMIC DNA]</scope>
</reference>
<keyword evidence="3" id="KW-1185">Reference proteome</keyword>
<gene>
    <name evidence="2" type="ORF">MNOR_LOCUS18252</name>
</gene>
<evidence type="ECO:0000313" key="3">
    <source>
        <dbReference type="Proteomes" id="UP001497623"/>
    </source>
</evidence>
<proteinExistence type="predicted"/>
<feature type="compositionally biased region" description="Acidic residues" evidence="1">
    <location>
        <begin position="132"/>
        <end position="141"/>
    </location>
</feature>
<feature type="compositionally biased region" description="Basic and acidic residues" evidence="1">
    <location>
        <begin position="121"/>
        <end position="131"/>
    </location>
</feature>
<protein>
    <submittedName>
        <fullName evidence="2">Uncharacterized protein</fullName>
    </submittedName>
</protein>
<sequence>MHCGCLHLHHQIRSHHCYRQSINQLSLVELLVLDWSGFDVLSGQQVEMCDKEDNNQESVSSTVSEEPLLGSQQADIDLLAAEIAEAATEEERRSRTPSPGPEYRSQDQQSRLQSQDDVEDVDKGLRDKKEVEEEGEDDDDSSSSSSESSDPAMDMSIIQESPSNRAIDDSVLELSVIEDEETSSKDVDDGVLELSMILQQEDMDEASWVMVDADAEDLSIHTDNDAITESENAAKLKCVFRKFLGSHEMSDKMLELGLTCDNAQESSSQQIEMSDSGMENSETFLKTLEETPKITIWKGEFAGAKVCVEGESKGGLLVADVRLWHTDLLQALTALKNLANKAGLISYADVDVSSLLARAA</sequence>
<feature type="region of interest" description="Disordered" evidence="1">
    <location>
        <begin position="51"/>
        <end position="70"/>
    </location>
</feature>
<dbReference type="EMBL" id="CAXKWB010012958">
    <property type="protein sequence ID" value="CAL4106088.1"/>
    <property type="molecule type" value="Genomic_DNA"/>
</dbReference>
<evidence type="ECO:0000256" key="1">
    <source>
        <dbReference type="SAM" id="MobiDB-lite"/>
    </source>
</evidence>
<dbReference type="Proteomes" id="UP001497623">
    <property type="component" value="Unassembled WGS sequence"/>
</dbReference>
<feature type="region of interest" description="Disordered" evidence="1">
    <location>
        <begin position="86"/>
        <end position="152"/>
    </location>
</feature>
<comment type="caution">
    <text evidence="2">The sequence shown here is derived from an EMBL/GenBank/DDBJ whole genome shotgun (WGS) entry which is preliminary data.</text>
</comment>
<dbReference type="AlphaFoldDB" id="A0AAV2QY67"/>
<accession>A0AAV2QY67</accession>
<name>A0AAV2QY67_MEGNR</name>
<feature type="compositionally biased region" description="Low complexity" evidence="1">
    <location>
        <begin position="106"/>
        <end position="115"/>
    </location>
</feature>
<organism evidence="2 3">
    <name type="scientific">Meganyctiphanes norvegica</name>
    <name type="common">Northern krill</name>
    <name type="synonym">Thysanopoda norvegica</name>
    <dbReference type="NCBI Taxonomy" id="48144"/>
    <lineage>
        <taxon>Eukaryota</taxon>
        <taxon>Metazoa</taxon>
        <taxon>Ecdysozoa</taxon>
        <taxon>Arthropoda</taxon>
        <taxon>Crustacea</taxon>
        <taxon>Multicrustacea</taxon>
        <taxon>Malacostraca</taxon>
        <taxon>Eumalacostraca</taxon>
        <taxon>Eucarida</taxon>
        <taxon>Euphausiacea</taxon>
        <taxon>Euphausiidae</taxon>
        <taxon>Meganyctiphanes</taxon>
    </lineage>
</organism>